<dbReference type="GeneTree" id="ENSGT00940000159983"/>
<dbReference type="InterPro" id="IPR011990">
    <property type="entry name" value="TPR-like_helical_dom_sf"/>
</dbReference>
<keyword evidence="3" id="KW-1185">Reference proteome</keyword>
<keyword evidence="1" id="KW-0732">Signal</keyword>
<reference evidence="2 3" key="1">
    <citation type="submission" date="2019-04" db="EMBL/GenBank/DDBJ databases">
        <authorList>
            <consortium name="Wellcome Sanger Institute Data Sharing"/>
        </authorList>
    </citation>
    <scope>NUCLEOTIDE SEQUENCE [LARGE SCALE GENOMIC DNA]</scope>
</reference>
<evidence type="ECO:0000313" key="3">
    <source>
        <dbReference type="Proteomes" id="UP000694397"/>
    </source>
</evidence>
<sequence length="1127" mass="125579">MMKVAGSFRFVTYAALSLLLVIFTGVGDGRNTSCTTPSLLPPNGSASWGDYVKFINAPSRVIDGYDLSVRYLCTRPCVVGVDVVAPSEWRSGPLVFQRTWTSVPGPQGAARRHSLRLRFPAAMAYQRDFFIRSPIDTHDMILRAWLDHVERPNGSVGGLDSYHGALVQTFLVLEVLPPSERPVKQHRTCLSWGAELMWILSRDKGGWCPRESDTIDLLTFPLASTGERFGAIRQFKPFLNEDLEDIRSRLVEEPRLALSVWIYLLNWCNRQLCGILQHVNSDNQFDTPLVLLANKGDVIFQVRLVSGEDRGFRAHTGLALRVWHRLDFFVEASKVTLQVMSLVTAAEMVRKEYAYVFRGDVHYNDTAGHFVIGGGKFMPGFQGYLGPIRYHRLGAEEIVNPLSPVSAALALDQTHRTCEEIRAAVGDFLQALGDTKEDHRTSRSFHADLRLRYGRKTCKAPSIEPGPLHHCLQQMLKDVDQNLMAGSWDRNVMQDFGRWLFEDVQDRLSWGSVATVTPVLQLSSCLGHSQASLLLAAVYLAGFGVPVDTLQGHVYSLMGAQADHRLALMHLGYKHALGIDGFPQDHDMAYGYYSNLGKQSCADRWQTQATEQYITEHILLADEAGLRAHADDRDDIFHFIKFQAERGDLESQKALARMLFWGEQGVPKDMKAALRWYARSAMRLTDARAMYDYSILLLKGQGVKKNTTLGRELMEKAASMGLPEAINGMGWYYSTFMADTETAVRYFERAAQNGSRDAVYNLGLFYLSGSYPGKPGKNQSMAFEHFLNASLKGHADASVEAAWYYATGILQSVDRAPEKAVVLLKRICEQNGYLGSILRKGLNAYLRGSREKALLSYLLAAETGLDSAQSNAAHLCEELGDSQGYGCAWRYYNHSTYNYSPHSSVFLKVGDFYYYGQHNQTQNISLAMWMYARAAFAGSPQGIFNLAVMFEAGHDIPQKVQEKFRITKQDQLDRSAVLEKLYQSCRRLEPEEDLSPCSLALLTIQLRSACWSLTHSSTKSLLVCVIGVAAVVALLIILTECSPLRVNTAATGHHGDNRSSTDSVNRAWAQGAGTPAAAQEVTNGNGWMGVAMWSVHERDVQRVADWAWSVLGTCLCAMGSILLSQML</sequence>
<reference evidence="2" key="2">
    <citation type="submission" date="2025-08" db="UniProtKB">
        <authorList>
            <consortium name="Ensembl"/>
        </authorList>
    </citation>
    <scope>IDENTIFICATION</scope>
</reference>
<dbReference type="InterPro" id="IPR006597">
    <property type="entry name" value="Sel1-like"/>
</dbReference>
<reference evidence="2" key="3">
    <citation type="submission" date="2025-09" db="UniProtKB">
        <authorList>
            <consortium name="Ensembl"/>
        </authorList>
    </citation>
    <scope>IDENTIFICATION</scope>
</reference>
<accession>A0A8C9S7Y3</accession>
<name>A0A8C9S7Y3_SCLFO</name>
<dbReference type="InterPro" id="IPR042756">
    <property type="entry name" value="Sel-1L3"/>
</dbReference>
<dbReference type="SMART" id="SM00671">
    <property type="entry name" value="SEL1"/>
    <property type="match status" value="8"/>
</dbReference>
<organism evidence="2 3">
    <name type="scientific">Scleropages formosus</name>
    <name type="common">Asian bonytongue</name>
    <name type="synonym">Osteoglossum formosum</name>
    <dbReference type="NCBI Taxonomy" id="113540"/>
    <lineage>
        <taxon>Eukaryota</taxon>
        <taxon>Metazoa</taxon>
        <taxon>Chordata</taxon>
        <taxon>Craniata</taxon>
        <taxon>Vertebrata</taxon>
        <taxon>Euteleostomi</taxon>
        <taxon>Actinopterygii</taxon>
        <taxon>Neopterygii</taxon>
        <taxon>Teleostei</taxon>
        <taxon>Osteoglossocephala</taxon>
        <taxon>Osteoglossomorpha</taxon>
        <taxon>Osteoglossiformes</taxon>
        <taxon>Osteoglossidae</taxon>
        <taxon>Scleropages</taxon>
    </lineage>
</organism>
<dbReference type="Gene3D" id="1.25.40.10">
    <property type="entry name" value="Tetratricopeptide repeat domain"/>
    <property type="match status" value="2"/>
</dbReference>
<dbReference type="Pfam" id="PF08238">
    <property type="entry name" value="Sel1"/>
    <property type="match status" value="9"/>
</dbReference>
<dbReference type="PANTHER" id="PTHR44444">
    <property type="entry name" value="PROTEIN SEL-1 HOMOLOG 3"/>
    <property type="match status" value="1"/>
</dbReference>
<dbReference type="AlphaFoldDB" id="A0A8C9S7Y3"/>
<dbReference type="SUPFAM" id="SSF49899">
    <property type="entry name" value="Concanavalin A-like lectins/glucanases"/>
    <property type="match status" value="1"/>
</dbReference>
<evidence type="ECO:0000313" key="2">
    <source>
        <dbReference type="Ensembl" id="ENSSFOP00015031894.2"/>
    </source>
</evidence>
<protein>
    <submittedName>
        <fullName evidence="2">Uncharacterized protein</fullName>
    </submittedName>
</protein>
<dbReference type="PANTHER" id="PTHR44444:SF1">
    <property type="entry name" value="PROTEIN SEL-1 HOMOLOG 3"/>
    <property type="match status" value="1"/>
</dbReference>
<feature type="signal peptide" evidence="1">
    <location>
        <begin position="1"/>
        <end position="29"/>
    </location>
</feature>
<dbReference type="SUPFAM" id="SSF81901">
    <property type="entry name" value="HCP-like"/>
    <property type="match status" value="3"/>
</dbReference>
<dbReference type="Ensembl" id="ENSSFOT00015032252.2">
    <property type="protein sequence ID" value="ENSSFOP00015031894.2"/>
    <property type="gene ID" value="ENSSFOG00015020347.2"/>
</dbReference>
<gene>
    <name evidence="2" type="primary">LOC108922729</name>
</gene>
<dbReference type="Proteomes" id="UP000694397">
    <property type="component" value="Chromosome 9"/>
</dbReference>
<dbReference type="InterPro" id="IPR013320">
    <property type="entry name" value="ConA-like_dom_sf"/>
</dbReference>
<feature type="chain" id="PRO_5034630660" evidence="1">
    <location>
        <begin position="30"/>
        <end position="1127"/>
    </location>
</feature>
<proteinExistence type="predicted"/>
<dbReference type="OrthoDB" id="272077at2759"/>
<evidence type="ECO:0000256" key="1">
    <source>
        <dbReference type="SAM" id="SignalP"/>
    </source>
</evidence>